<reference evidence="1 2" key="1">
    <citation type="submission" date="2017-07" db="EMBL/GenBank/DDBJ databases">
        <title>Genome Sequence of Arenibacter algicola Strain SMS7 Isolated from a culture of the Diatom Skeletonema marinoi.</title>
        <authorList>
            <person name="Topel M."/>
            <person name="Pinder M.I.M."/>
            <person name="Johansson O.N."/>
            <person name="Kourtchenko O."/>
            <person name="Godhe A."/>
            <person name="Clarke A.K."/>
        </authorList>
    </citation>
    <scope>NUCLEOTIDE SEQUENCE [LARGE SCALE GENOMIC DNA]</scope>
    <source>
        <strain evidence="1 2">SMS7</strain>
    </source>
</reference>
<accession>A0A221UXD6</accession>
<dbReference type="EMBL" id="CP022515">
    <property type="protein sequence ID" value="ASO05776.1"/>
    <property type="molecule type" value="Genomic_DNA"/>
</dbReference>
<gene>
    <name evidence="1" type="ORF">AREALGSMS7_02328</name>
</gene>
<name>A0A221UXD6_9FLAO</name>
<evidence type="ECO:0000313" key="1">
    <source>
        <dbReference type="EMBL" id="ASO05776.1"/>
    </source>
</evidence>
<dbReference type="RefSeq" id="WP_157730775.1">
    <property type="nucleotide sequence ID" value="NZ_CP022515.1"/>
</dbReference>
<dbReference type="AlphaFoldDB" id="A0A221UXD6"/>
<proteinExistence type="predicted"/>
<protein>
    <submittedName>
        <fullName evidence="1">Uncharacterized protein</fullName>
    </submittedName>
</protein>
<evidence type="ECO:0000313" key="2">
    <source>
        <dbReference type="Proteomes" id="UP000204551"/>
    </source>
</evidence>
<dbReference type="KEGG" id="aalg:AREALGSMS7_02328"/>
<organism evidence="1 2">
    <name type="scientific">Arenibacter algicola</name>
    <dbReference type="NCBI Taxonomy" id="616991"/>
    <lineage>
        <taxon>Bacteria</taxon>
        <taxon>Pseudomonadati</taxon>
        <taxon>Bacteroidota</taxon>
        <taxon>Flavobacteriia</taxon>
        <taxon>Flavobacteriales</taxon>
        <taxon>Flavobacteriaceae</taxon>
        <taxon>Arenibacter</taxon>
    </lineage>
</organism>
<dbReference type="Proteomes" id="UP000204551">
    <property type="component" value="Chromosome"/>
</dbReference>
<sequence>MKNYFVNKVAIPTISKNSVLKELVNGVFSGLWMNEDEKIESIMKFNIRYENNRFYVQM</sequence>